<sequence>MIHTLHYHQSVYQIIGFDRHNFVSDVTNAIPQDEYCRITGMTFEGDGIRVDGHLTVQVADERQLSVIDYQLRAIRGLVSVKQSN</sequence>
<dbReference type="EMBL" id="JAFMYW010000008">
    <property type="protein sequence ID" value="MBO0951537.1"/>
    <property type="molecule type" value="Genomic_DNA"/>
</dbReference>
<reference evidence="2 3" key="1">
    <citation type="submission" date="2021-03" db="EMBL/GenBank/DDBJ databases">
        <title>Fibrella sp. HMF5405 genome sequencing and assembly.</title>
        <authorList>
            <person name="Kang H."/>
            <person name="Kim H."/>
            <person name="Bae S."/>
            <person name="Joh K."/>
        </authorList>
    </citation>
    <scope>NUCLEOTIDE SEQUENCE [LARGE SCALE GENOMIC DNA]</scope>
    <source>
        <strain evidence="2 3">HMF5405</strain>
    </source>
</reference>
<proteinExistence type="predicted"/>
<evidence type="ECO:0000259" key="1">
    <source>
        <dbReference type="Pfam" id="PF13291"/>
    </source>
</evidence>
<keyword evidence="3" id="KW-1185">Reference proteome</keyword>
<gene>
    <name evidence="2" type="ORF">J2I46_23335</name>
</gene>
<evidence type="ECO:0000313" key="2">
    <source>
        <dbReference type="EMBL" id="MBO0951537.1"/>
    </source>
</evidence>
<feature type="domain" description="ACT" evidence="1">
    <location>
        <begin position="13"/>
        <end position="81"/>
    </location>
</feature>
<evidence type="ECO:0000313" key="3">
    <source>
        <dbReference type="Proteomes" id="UP000664628"/>
    </source>
</evidence>
<protein>
    <recommendedName>
        <fullName evidence="1">ACT domain-containing protein</fullName>
    </recommendedName>
</protein>
<accession>A0ABS3JNG7</accession>
<name>A0ABS3JNG7_9BACT</name>
<dbReference type="Proteomes" id="UP000664628">
    <property type="component" value="Unassembled WGS sequence"/>
</dbReference>
<dbReference type="InterPro" id="IPR002912">
    <property type="entry name" value="ACT_dom"/>
</dbReference>
<dbReference type="RefSeq" id="WP_207331492.1">
    <property type="nucleotide sequence ID" value="NZ_JAFMYW010000008.1"/>
</dbReference>
<dbReference type="Pfam" id="PF13291">
    <property type="entry name" value="ACT_4"/>
    <property type="match status" value="1"/>
</dbReference>
<comment type="caution">
    <text evidence="2">The sequence shown here is derived from an EMBL/GenBank/DDBJ whole genome shotgun (WGS) entry which is preliminary data.</text>
</comment>
<organism evidence="2 3">
    <name type="scientific">Fibrella forsythiae</name>
    <dbReference type="NCBI Taxonomy" id="2817061"/>
    <lineage>
        <taxon>Bacteria</taxon>
        <taxon>Pseudomonadati</taxon>
        <taxon>Bacteroidota</taxon>
        <taxon>Cytophagia</taxon>
        <taxon>Cytophagales</taxon>
        <taxon>Spirosomataceae</taxon>
        <taxon>Fibrella</taxon>
    </lineage>
</organism>
<dbReference type="Gene3D" id="3.30.70.260">
    <property type="match status" value="1"/>
</dbReference>